<dbReference type="Pfam" id="PF13432">
    <property type="entry name" value="TPR_16"/>
    <property type="match status" value="1"/>
</dbReference>
<dbReference type="RefSeq" id="WP_017745179.1">
    <property type="nucleotide sequence ID" value="NZ_KQ976354.1"/>
</dbReference>
<dbReference type="PANTHER" id="PTHR44943:SF4">
    <property type="entry name" value="TPR REPEAT-CONTAINING PROTEIN MJ0798"/>
    <property type="match status" value="1"/>
</dbReference>
<dbReference type="InterPro" id="IPR045430">
    <property type="entry name" value="EAD1"/>
</dbReference>
<evidence type="ECO:0000256" key="3">
    <source>
        <dbReference type="PROSITE-ProRule" id="PRU00339"/>
    </source>
</evidence>
<organism evidence="5 6">
    <name type="scientific">Scytonema hofmannii PCC 7110</name>
    <dbReference type="NCBI Taxonomy" id="128403"/>
    <lineage>
        <taxon>Bacteria</taxon>
        <taxon>Bacillati</taxon>
        <taxon>Cyanobacteriota</taxon>
        <taxon>Cyanophyceae</taxon>
        <taxon>Nostocales</taxon>
        <taxon>Scytonemataceae</taxon>
        <taxon>Scytonema</taxon>
    </lineage>
</organism>
<dbReference type="PANTHER" id="PTHR44943">
    <property type="entry name" value="CELLULOSE SYNTHASE OPERON PROTEIN C"/>
    <property type="match status" value="1"/>
</dbReference>
<keyword evidence="1" id="KW-0677">Repeat</keyword>
<dbReference type="AlphaFoldDB" id="A0A139XE91"/>
<dbReference type="PROSITE" id="PS50005">
    <property type="entry name" value="TPR"/>
    <property type="match status" value="2"/>
</dbReference>
<evidence type="ECO:0000259" key="4">
    <source>
        <dbReference type="Pfam" id="PF19955"/>
    </source>
</evidence>
<dbReference type="Gene3D" id="1.25.40.10">
    <property type="entry name" value="Tetratricopeptide repeat domain"/>
    <property type="match status" value="2"/>
</dbReference>
<dbReference type="SUPFAM" id="SSF48452">
    <property type="entry name" value="TPR-like"/>
    <property type="match status" value="1"/>
</dbReference>
<feature type="repeat" description="TPR" evidence="3">
    <location>
        <begin position="165"/>
        <end position="198"/>
    </location>
</feature>
<feature type="repeat" description="TPR" evidence="3">
    <location>
        <begin position="233"/>
        <end position="266"/>
    </location>
</feature>
<dbReference type="EMBL" id="ANNX02000016">
    <property type="protein sequence ID" value="KYC43021.1"/>
    <property type="molecule type" value="Genomic_DNA"/>
</dbReference>
<evidence type="ECO:0000313" key="6">
    <source>
        <dbReference type="Proteomes" id="UP000076925"/>
    </source>
</evidence>
<comment type="caution">
    <text evidence="5">The sequence shown here is derived from an EMBL/GenBank/DDBJ whole genome shotgun (WGS) entry which is preliminary data.</text>
</comment>
<keyword evidence="6" id="KW-1185">Reference proteome</keyword>
<dbReference type="Proteomes" id="UP000076925">
    <property type="component" value="Unassembled WGS sequence"/>
</dbReference>
<feature type="domain" description="Effector-associated" evidence="4">
    <location>
        <begin position="4"/>
        <end position="87"/>
    </location>
</feature>
<keyword evidence="2 3" id="KW-0802">TPR repeat</keyword>
<reference evidence="5 6" key="1">
    <citation type="journal article" date="2013" name="Genome Biol. Evol.">
        <title>Genomes of Stigonematalean cyanobacteria (subsection V) and the evolution of oxygenic photosynthesis from prokaryotes to plastids.</title>
        <authorList>
            <person name="Dagan T."/>
            <person name="Roettger M."/>
            <person name="Stucken K."/>
            <person name="Landan G."/>
            <person name="Koch R."/>
            <person name="Major P."/>
            <person name="Gould S.B."/>
            <person name="Goremykin V.V."/>
            <person name="Rippka R."/>
            <person name="Tandeau de Marsac N."/>
            <person name="Gugger M."/>
            <person name="Lockhart P.J."/>
            <person name="Allen J.F."/>
            <person name="Brune I."/>
            <person name="Maus I."/>
            <person name="Puhler A."/>
            <person name="Martin W.F."/>
        </authorList>
    </citation>
    <scope>NUCLEOTIDE SEQUENCE [LARGE SCALE GENOMIC DNA]</scope>
    <source>
        <strain evidence="5 6">PCC 7110</strain>
    </source>
</reference>
<dbReference type="STRING" id="128403.WA1_13030"/>
<name>A0A139XE91_9CYAN</name>
<sequence>MLSDEQRRLLRRLKDALIEAFPNKHALEEMLFFEMGKSLDTIAGGNNLSEITFSLIKAAQAQGWLSDLVHAALASNSGNRNLQTVAMDFFASEVIPDNQNNLDNIKVIQLIQQFIKIINYLTPSLEESITFEKQHTTPELQQKLQEYTRRIELLKSLDFQLFFTADDYIKLGQAFHFEYRYEDALASYDKAITIQPDAYVAWFGRGKALKELQRNEEAIFSYDKAIEIKVDYYVAWVNKGGSLKRLQRYEEAIFCCDKAIKIKPDYSRAWYNRACYYALQGKGNIDLANKNLKQAIKLSSGTYRERAKIDPDFDAIRENEHFKKMINE</sequence>
<accession>A0A139XE91</accession>
<proteinExistence type="predicted"/>
<dbReference type="SMART" id="SM00028">
    <property type="entry name" value="TPR"/>
    <property type="match status" value="4"/>
</dbReference>
<evidence type="ECO:0000256" key="2">
    <source>
        <dbReference type="ARBA" id="ARBA00022803"/>
    </source>
</evidence>
<dbReference type="Pfam" id="PF19955">
    <property type="entry name" value="EAD1"/>
    <property type="match status" value="1"/>
</dbReference>
<dbReference type="Pfam" id="PF00515">
    <property type="entry name" value="TPR_1"/>
    <property type="match status" value="1"/>
</dbReference>
<dbReference type="InterPro" id="IPR019734">
    <property type="entry name" value="TPR_rpt"/>
</dbReference>
<protein>
    <recommendedName>
        <fullName evidence="4">Effector-associated domain-containing protein</fullName>
    </recommendedName>
</protein>
<dbReference type="OrthoDB" id="439924at2"/>
<dbReference type="InterPro" id="IPR051685">
    <property type="entry name" value="Ycf3/AcsC/BcsC/TPR_MFPF"/>
</dbReference>
<gene>
    <name evidence="5" type="ORF">WA1_13030</name>
</gene>
<dbReference type="InterPro" id="IPR011990">
    <property type="entry name" value="TPR-like_helical_dom_sf"/>
</dbReference>
<evidence type="ECO:0000256" key="1">
    <source>
        <dbReference type="ARBA" id="ARBA00022737"/>
    </source>
</evidence>
<evidence type="ECO:0000313" key="5">
    <source>
        <dbReference type="EMBL" id="KYC43021.1"/>
    </source>
</evidence>
<dbReference type="NCBIfam" id="NF047558">
    <property type="entry name" value="TPR_END_plus"/>
    <property type="match status" value="1"/>
</dbReference>